<sequence>MEDRDEILLEVARLIWRRKITIAEFYEVLGVDLDDVQHSDPNNVVTELAGIFTGWHNPPPQT</sequence>
<dbReference type="Proteomes" id="UP001595547">
    <property type="component" value="Unassembled WGS sequence"/>
</dbReference>
<organism evidence="1 2">
    <name type="scientific">Cypionkella sinensis</name>
    <dbReference type="NCBI Taxonomy" id="1756043"/>
    <lineage>
        <taxon>Bacteria</taxon>
        <taxon>Pseudomonadati</taxon>
        <taxon>Pseudomonadota</taxon>
        <taxon>Alphaproteobacteria</taxon>
        <taxon>Rhodobacterales</taxon>
        <taxon>Paracoccaceae</taxon>
        <taxon>Cypionkella</taxon>
    </lineage>
</organism>
<evidence type="ECO:0000313" key="1">
    <source>
        <dbReference type="EMBL" id="MFC3179550.1"/>
    </source>
</evidence>
<keyword evidence="2" id="KW-1185">Reference proteome</keyword>
<dbReference type="EMBL" id="JBHRTO010000001">
    <property type="protein sequence ID" value="MFC3179550.1"/>
    <property type="molecule type" value="Genomic_DNA"/>
</dbReference>
<evidence type="ECO:0008006" key="3">
    <source>
        <dbReference type="Google" id="ProtNLM"/>
    </source>
</evidence>
<accession>A0ABV7IVR1</accession>
<evidence type="ECO:0000313" key="2">
    <source>
        <dbReference type="Proteomes" id="UP001595547"/>
    </source>
</evidence>
<name>A0ABV7IVR1_9RHOB</name>
<proteinExistence type="predicted"/>
<comment type="caution">
    <text evidence="1">The sequence shown here is derived from an EMBL/GenBank/DDBJ whole genome shotgun (WGS) entry which is preliminary data.</text>
</comment>
<protein>
    <recommendedName>
        <fullName evidence="3">Death domain-containing protein</fullName>
    </recommendedName>
</protein>
<dbReference type="RefSeq" id="WP_380071190.1">
    <property type="nucleotide sequence ID" value="NZ_JBHRTO010000001.1"/>
</dbReference>
<reference evidence="2" key="1">
    <citation type="journal article" date="2019" name="Int. J. Syst. Evol. Microbiol.">
        <title>The Global Catalogue of Microorganisms (GCM) 10K type strain sequencing project: providing services to taxonomists for standard genome sequencing and annotation.</title>
        <authorList>
            <consortium name="The Broad Institute Genomics Platform"/>
            <consortium name="The Broad Institute Genome Sequencing Center for Infectious Disease"/>
            <person name="Wu L."/>
            <person name="Ma J."/>
        </authorList>
    </citation>
    <scope>NUCLEOTIDE SEQUENCE [LARGE SCALE GENOMIC DNA]</scope>
    <source>
        <strain evidence="2">KCTC 52039</strain>
    </source>
</reference>
<gene>
    <name evidence="1" type="ORF">ACFOGH_00975</name>
</gene>